<organism evidence="2 3">
    <name type="scientific">Nocardioides bruguierae</name>
    <dbReference type="NCBI Taxonomy" id="2945102"/>
    <lineage>
        <taxon>Bacteria</taxon>
        <taxon>Bacillati</taxon>
        <taxon>Actinomycetota</taxon>
        <taxon>Actinomycetes</taxon>
        <taxon>Propionibacteriales</taxon>
        <taxon>Nocardioidaceae</taxon>
        <taxon>Nocardioides</taxon>
    </lineage>
</organism>
<keyword evidence="3" id="KW-1185">Reference proteome</keyword>
<dbReference type="Proteomes" id="UP001139485">
    <property type="component" value="Unassembled WGS sequence"/>
</dbReference>
<feature type="region of interest" description="Disordered" evidence="1">
    <location>
        <begin position="19"/>
        <end position="63"/>
    </location>
</feature>
<reference evidence="2" key="1">
    <citation type="submission" date="2022-05" db="EMBL/GenBank/DDBJ databases">
        <authorList>
            <person name="Tuo L."/>
        </authorList>
    </citation>
    <scope>NUCLEOTIDE SEQUENCE</scope>
    <source>
        <strain evidence="2">BSK12Z-4</strain>
    </source>
</reference>
<proteinExistence type="predicted"/>
<dbReference type="AlphaFoldDB" id="A0A9X2DBC8"/>
<evidence type="ECO:0000313" key="3">
    <source>
        <dbReference type="Proteomes" id="UP001139485"/>
    </source>
</evidence>
<dbReference type="EMBL" id="JAMOIL010000045">
    <property type="protein sequence ID" value="MCM0622713.1"/>
    <property type="molecule type" value="Genomic_DNA"/>
</dbReference>
<sequence>MRRLTRTLIARGVVYPVGTSEADIPGTVHRDDVWDGPRTADPAPSSGPGSAEPAEPAGKYDGWRIDRLRNEATARGLDVPDPKDKEAIRASLVADDATSS</sequence>
<feature type="compositionally biased region" description="Low complexity" evidence="1">
    <location>
        <begin position="42"/>
        <end position="57"/>
    </location>
</feature>
<evidence type="ECO:0000256" key="1">
    <source>
        <dbReference type="SAM" id="MobiDB-lite"/>
    </source>
</evidence>
<dbReference type="RefSeq" id="WP_250828882.1">
    <property type="nucleotide sequence ID" value="NZ_JAMOIL010000045.1"/>
</dbReference>
<comment type="caution">
    <text evidence="2">The sequence shown here is derived from an EMBL/GenBank/DDBJ whole genome shotgun (WGS) entry which is preliminary data.</text>
</comment>
<protein>
    <submittedName>
        <fullName evidence="2">Uncharacterized protein</fullName>
    </submittedName>
</protein>
<evidence type="ECO:0000313" key="2">
    <source>
        <dbReference type="EMBL" id="MCM0622713.1"/>
    </source>
</evidence>
<accession>A0A9X2DBC8</accession>
<gene>
    <name evidence="2" type="ORF">M8330_20695</name>
</gene>
<name>A0A9X2DBC8_9ACTN</name>